<dbReference type="EMBL" id="FQXS01000015">
    <property type="protein sequence ID" value="SHH91393.1"/>
    <property type="molecule type" value="Genomic_DNA"/>
</dbReference>
<dbReference type="STRING" id="1121409.SAMN02745124_02541"/>
<dbReference type="AlphaFoldDB" id="A0A1M5WWS5"/>
<reference evidence="1 2" key="1">
    <citation type="submission" date="2016-11" db="EMBL/GenBank/DDBJ databases">
        <authorList>
            <person name="Jaros S."/>
            <person name="Januszkiewicz K."/>
            <person name="Wedrychowicz H."/>
        </authorList>
    </citation>
    <scope>NUCLEOTIDE SEQUENCE [LARGE SCALE GENOMIC DNA]</scope>
    <source>
        <strain evidence="1 2">DSM 9705</strain>
    </source>
</reference>
<dbReference type="Proteomes" id="UP000184139">
    <property type="component" value="Unassembled WGS sequence"/>
</dbReference>
<protein>
    <submittedName>
        <fullName evidence="1">Uncharacterized protein</fullName>
    </submittedName>
</protein>
<evidence type="ECO:0000313" key="2">
    <source>
        <dbReference type="Proteomes" id="UP000184139"/>
    </source>
</evidence>
<organism evidence="1 2">
    <name type="scientific">Desulfofustis glycolicus DSM 9705</name>
    <dbReference type="NCBI Taxonomy" id="1121409"/>
    <lineage>
        <taxon>Bacteria</taxon>
        <taxon>Pseudomonadati</taxon>
        <taxon>Thermodesulfobacteriota</taxon>
        <taxon>Desulfobulbia</taxon>
        <taxon>Desulfobulbales</taxon>
        <taxon>Desulfocapsaceae</taxon>
        <taxon>Desulfofustis</taxon>
    </lineage>
</organism>
<accession>A0A1M5WWS5</accession>
<dbReference type="RefSeq" id="WP_279626293.1">
    <property type="nucleotide sequence ID" value="NZ_FQXS01000015.1"/>
</dbReference>
<evidence type="ECO:0000313" key="1">
    <source>
        <dbReference type="EMBL" id="SHH91393.1"/>
    </source>
</evidence>
<gene>
    <name evidence="1" type="ORF">SAMN02745124_02541</name>
</gene>
<name>A0A1M5WWS5_9BACT</name>
<keyword evidence="2" id="KW-1185">Reference proteome</keyword>
<proteinExistence type="predicted"/>
<sequence>MNKVSLGVLLSISALILLHQNQWALGLAAFILGILIMNKR</sequence>